<dbReference type="AlphaFoldDB" id="Q0YS71"/>
<keyword evidence="1" id="KW-0472">Membrane</keyword>
<evidence type="ECO:0000313" key="4">
    <source>
        <dbReference type="Proteomes" id="UP000004162"/>
    </source>
</evidence>
<proteinExistence type="predicted"/>
<accession>Q0YS71</accession>
<evidence type="ECO:0000259" key="2">
    <source>
        <dbReference type="Pfam" id="PF14257"/>
    </source>
</evidence>
<dbReference type="RefSeq" id="WP_006366187.1">
    <property type="nucleotide sequence ID" value="NZ_AASE01000007.1"/>
</dbReference>
<dbReference type="Proteomes" id="UP000004162">
    <property type="component" value="Unassembled WGS sequence"/>
</dbReference>
<dbReference type="InterPro" id="IPR025645">
    <property type="entry name" value="DUF4349"/>
</dbReference>
<evidence type="ECO:0000313" key="3">
    <source>
        <dbReference type="EMBL" id="EAT59119.1"/>
    </source>
</evidence>
<keyword evidence="1" id="KW-0812">Transmembrane</keyword>
<feature type="domain" description="DUF4349" evidence="2">
    <location>
        <begin position="50"/>
        <end position="252"/>
    </location>
</feature>
<keyword evidence="4" id="KW-1185">Reference proteome</keyword>
<dbReference type="PROSITE" id="PS51257">
    <property type="entry name" value="PROKAR_LIPOPROTEIN"/>
    <property type="match status" value="1"/>
</dbReference>
<dbReference type="Pfam" id="PF14257">
    <property type="entry name" value="DUF4349"/>
    <property type="match status" value="1"/>
</dbReference>
<dbReference type="EMBL" id="AASE01000007">
    <property type="protein sequence ID" value="EAT59119.1"/>
    <property type="molecule type" value="Genomic_DNA"/>
</dbReference>
<protein>
    <recommendedName>
        <fullName evidence="2">DUF4349 domain-containing protein</fullName>
    </recommendedName>
</protein>
<evidence type="ECO:0000256" key="1">
    <source>
        <dbReference type="SAM" id="Phobius"/>
    </source>
</evidence>
<sequence>MRTIVKLLRYSLLALLVSGCGSGKQEAPGSGPAPAAQVVSSERQLAVESRKIIKEGVITFQTGSLQETRTKIDAALRASDGFMAKESENRYSDKVEQKVEVRVPAEKFDSFVRKVTEGVEGFDEKNISITDVTKEFIDVEARLKVKKETEQRYRELLGKAGKIEDILAIEKQIGELRSEIESVEGRLLYLRDAVALSSLTITFYENISAPATFLSDFGVGFKNGWNNLVQFIVIMVNAWPFFIIIPIVVIMIRRIGAKKAAKKQKQP</sequence>
<comment type="caution">
    <text evidence="3">The sequence shown here is derived from an EMBL/GenBank/DDBJ whole genome shotgun (WGS) entry which is preliminary data.</text>
</comment>
<name>Q0YS71_9CHLB</name>
<keyword evidence="1" id="KW-1133">Transmembrane helix</keyword>
<gene>
    <name evidence="3" type="ORF">CferDRAFT_1126</name>
</gene>
<organism evidence="3 4">
    <name type="scientific">Chlorobium ferrooxidans DSM 13031</name>
    <dbReference type="NCBI Taxonomy" id="377431"/>
    <lineage>
        <taxon>Bacteria</taxon>
        <taxon>Pseudomonadati</taxon>
        <taxon>Chlorobiota</taxon>
        <taxon>Chlorobiia</taxon>
        <taxon>Chlorobiales</taxon>
        <taxon>Chlorobiaceae</taxon>
        <taxon>Chlorobium/Pelodictyon group</taxon>
        <taxon>Chlorobium</taxon>
    </lineage>
</organism>
<dbReference type="OrthoDB" id="5381491at2"/>
<reference evidence="3 4" key="2">
    <citation type="submission" date="2006-07" db="EMBL/GenBank/DDBJ databases">
        <title>Sequencing of the draft genome and assembly of Chlorobium ferroxidans DSM 13031.</title>
        <authorList>
            <consortium name="US DOE Joint Genome Institute (JGI-PGF)"/>
            <person name="Copeland A."/>
            <person name="Lucas S."/>
            <person name="Lapidus A."/>
            <person name="Barry K."/>
            <person name="Glavina del Rio T."/>
            <person name="Dalin E."/>
            <person name="Tice H."/>
            <person name="Bruce D."/>
            <person name="Pitluck S."/>
            <person name="Richardson P."/>
        </authorList>
    </citation>
    <scope>NUCLEOTIDE SEQUENCE [LARGE SCALE GENOMIC DNA]</scope>
    <source>
        <strain evidence="3 4">DSM 13031</strain>
    </source>
</reference>
<feature type="transmembrane region" description="Helical" evidence="1">
    <location>
        <begin position="228"/>
        <end position="252"/>
    </location>
</feature>
<reference evidence="3 4" key="1">
    <citation type="submission" date="2006-07" db="EMBL/GenBank/DDBJ databases">
        <title>Annotation of the draft genome assembly of Chlorobium ferroxidans DSM 13031.</title>
        <authorList>
            <consortium name="US DOE Joint Genome Institute (JGI-ORNL)"/>
            <person name="Larimer F."/>
            <person name="Land M."/>
            <person name="Hauser L."/>
        </authorList>
    </citation>
    <scope>NUCLEOTIDE SEQUENCE [LARGE SCALE GENOMIC DNA]</scope>
    <source>
        <strain evidence="3 4">DSM 13031</strain>
    </source>
</reference>